<dbReference type="GO" id="GO:0003887">
    <property type="term" value="F:DNA-directed DNA polymerase activity"/>
    <property type="evidence" value="ECO:0007669"/>
    <property type="project" value="UniProtKB-UniRule"/>
</dbReference>
<evidence type="ECO:0000313" key="14">
    <source>
        <dbReference type="EMBL" id="TMQ63010.1"/>
    </source>
</evidence>
<dbReference type="EMBL" id="VBOU01000050">
    <property type="protein sequence ID" value="TMQ54861.1"/>
    <property type="molecule type" value="Genomic_DNA"/>
</dbReference>
<evidence type="ECO:0000256" key="2">
    <source>
        <dbReference type="ARBA" id="ARBA00010752"/>
    </source>
</evidence>
<keyword evidence="4 9" id="KW-0808">Transferase</keyword>
<dbReference type="Pfam" id="PF00712">
    <property type="entry name" value="DNA_pol3_beta"/>
    <property type="match status" value="1"/>
</dbReference>
<dbReference type="InterPro" id="IPR046938">
    <property type="entry name" value="DNA_clamp_sf"/>
</dbReference>
<evidence type="ECO:0000256" key="9">
    <source>
        <dbReference type="PIRNR" id="PIRNR000804"/>
    </source>
</evidence>
<dbReference type="Proteomes" id="UP000319829">
    <property type="component" value="Unassembled WGS sequence"/>
</dbReference>
<dbReference type="CDD" id="cd00140">
    <property type="entry name" value="beta_clamp"/>
    <property type="match status" value="1"/>
</dbReference>
<reference evidence="15 16" key="1">
    <citation type="journal article" date="2019" name="Nat. Microbiol.">
        <title>Mediterranean grassland soil C-N compound turnover is dependent on rainfall and depth, and is mediated by genomically divergent microorganisms.</title>
        <authorList>
            <person name="Diamond S."/>
            <person name="Andeer P.F."/>
            <person name="Li Z."/>
            <person name="Crits-Christoph A."/>
            <person name="Burstein D."/>
            <person name="Anantharaman K."/>
            <person name="Lane K.R."/>
            <person name="Thomas B.C."/>
            <person name="Pan C."/>
            <person name="Northen T.R."/>
            <person name="Banfield J.F."/>
        </authorList>
    </citation>
    <scope>NUCLEOTIDE SEQUENCE [LARGE SCALE GENOMIC DNA]</scope>
    <source>
        <strain evidence="13">WS_4</strain>
        <strain evidence="14">WS_7</strain>
    </source>
</reference>
<dbReference type="InterPro" id="IPR022635">
    <property type="entry name" value="DNA_polIII_beta_C"/>
</dbReference>
<dbReference type="GO" id="GO:0003677">
    <property type="term" value="F:DNA binding"/>
    <property type="evidence" value="ECO:0007669"/>
    <property type="project" value="UniProtKB-UniRule"/>
</dbReference>
<keyword evidence="6 9" id="KW-0235">DNA replication</keyword>
<dbReference type="AlphaFoldDB" id="A0A538SU33"/>
<protein>
    <recommendedName>
        <fullName evidence="9">Beta sliding clamp</fullName>
    </recommendedName>
</protein>
<dbReference type="GO" id="GO:0009360">
    <property type="term" value="C:DNA polymerase III complex"/>
    <property type="evidence" value="ECO:0007669"/>
    <property type="project" value="InterPro"/>
</dbReference>
<proteinExistence type="inferred from homology"/>
<comment type="caution">
    <text evidence="13">The sequence shown here is derived from an EMBL/GenBank/DDBJ whole genome shotgun (WGS) entry which is preliminary data.</text>
</comment>
<dbReference type="SMART" id="SM00480">
    <property type="entry name" value="POL3Bc"/>
    <property type="match status" value="1"/>
</dbReference>
<evidence type="ECO:0000256" key="6">
    <source>
        <dbReference type="ARBA" id="ARBA00022705"/>
    </source>
</evidence>
<dbReference type="GO" id="GO:0006271">
    <property type="term" value="P:DNA strand elongation involved in DNA replication"/>
    <property type="evidence" value="ECO:0007669"/>
    <property type="project" value="TreeGrafter"/>
</dbReference>
<accession>A0A538SU33</accession>
<name>A0A538SU33_UNCEI</name>
<gene>
    <name evidence="13" type="primary">dnaN</name>
    <name evidence="13" type="ORF">E6K74_04885</name>
    <name evidence="14" type="ORF">E6K77_06155</name>
</gene>
<dbReference type="EMBL" id="VBOX01000065">
    <property type="protein sequence ID" value="TMQ63010.1"/>
    <property type="molecule type" value="Genomic_DNA"/>
</dbReference>
<dbReference type="PIRSF" id="PIRSF000804">
    <property type="entry name" value="DNA_pol_III_b"/>
    <property type="match status" value="1"/>
</dbReference>
<evidence type="ECO:0000256" key="5">
    <source>
        <dbReference type="ARBA" id="ARBA00022695"/>
    </source>
</evidence>
<dbReference type="InterPro" id="IPR022634">
    <property type="entry name" value="DNA_polIII_beta_N"/>
</dbReference>
<dbReference type="PANTHER" id="PTHR30478">
    <property type="entry name" value="DNA POLYMERASE III SUBUNIT BETA"/>
    <property type="match status" value="1"/>
</dbReference>
<evidence type="ECO:0000313" key="15">
    <source>
        <dbReference type="Proteomes" id="UP000317366"/>
    </source>
</evidence>
<comment type="similarity">
    <text evidence="2 9">Belongs to the beta sliding clamp family.</text>
</comment>
<comment type="function">
    <text evidence="9">Confers DNA tethering and processivity to DNA polymerases and other proteins. Acts as a clamp, forming a ring around DNA (a reaction catalyzed by the clamp-loading complex) which diffuses in an ATP-independent manner freely and bidirectionally along dsDNA. Initially characterized for its ability to contact the catalytic subunit of DNA polymerase III (Pol III), a complex, multichain enzyme responsible for most of the replicative synthesis in bacteria; Pol III exhibits 3'-5' exonuclease proofreading activity. The beta chain is required for initiation of replication as well as for processivity of DNA replication.</text>
</comment>
<sequence length="385" mass="42146">MITAQEVAMKFSIAQTEFLNALQVVSSAVPTRTTLPVLSNILLEASEDRIEMRATDLDLAISTRAQASVKDVGTLTVPAKKLFELVRKLPREELKVEAKDLTLNIGSKNGRYKFLCIRPEEFPALPSVTADVEASLDPDLLERLIRRTIYSVSTDETRPALNGSLLQIKDDELRLVATDGHRLSKASCRPAGGIPSPPKGDVIVPLKALNQVLRLLPGATGPVRIGISKNHAQFAIGDTTLTTKLIEGPFPNYEQVLPKQNNKHLRVKRDDFAQALERVSVFSDSLTRQVKLSIRPNRLTLIVQTPDQGEATEELDAQYGSDDLDIGYNAAYLLDILRTVDSEEVDIRLNTPVTAGLIAPTPQGDKGSSAKEDLLCLVMPLRLAS</sequence>
<comment type="subcellular location">
    <subcellularLocation>
        <location evidence="1 9">Cytoplasm</location>
    </subcellularLocation>
</comment>
<evidence type="ECO:0000259" key="12">
    <source>
        <dbReference type="Pfam" id="PF02768"/>
    </source>
</evidence>
<comment type="subunit">
    <text evidence="9">Forms a ring-shaped head-to-tail homodimer around DNA.</text>
</comment>
<evidence type="ECO:0000256" key="1">
    <source>
        <dbReference type="ARBA" id="ARBA00004496"/>
    </source>
</evidence>
<evidence type="ECO:0000256" key="8">
    <source>
        <dbReference type="ARBA" id="ARBA00023125"/>
    </source>
</evidence>
<dbReference type="Gene3D" id="3.70.10.10">
    <property type="match status" value="1"/>
</dbReference>
<dbReference type="Gene3D" id="3.10.150.10">
    <property type="entry name" value="DNA Polymerase III, subunit A, domain 2"/>
    <property type="match status" value="1"/>
</dbReference>
<keyword evidence="3 9" id="KW-0963">Cytoplasm</keyword>
<keyword evidence="7 9" id="KW-0239">DNA-directed DNA polymerase</keyword>
<dbReference type="InterPro" id="IPR001001">
    <property type="entry name" value="DNA_polIII_beta"/>
</dbReference>
<dbReference type="PANTHER" id="PTHR30478:SF0">
    <property type="entry name" value="BETA SLIDING CLAMP"/>
    <property type="match status" value="1"/>
</dbReference>
<keyword evidence="8" id="KW-0238">DNA-binding</keyword>
<dbReference type="SUPFAM" id="SSF55979">
    <property type="entry name" value="DNA clamp"/>
    <property type="match status" value="3"/>
</dbReference>
<dbReference type="InterPro" id="IPR022637">
    <property type="entry name" value="DNA_polIII_beta_cen"/>
</dbReference>
<dbReference type="Pfam" id="PF02768">
    <property type="entry name" value="DNA_pol3_beta_3"/>
    <property type="match status" value="1"/>
</dbReference>
<evidence type="ECO:0000313" key="13">
    <source>
        <dbReference type="EMBL" id="TMQ54861.1"/>
    </source>
</evidence>
<dbReference type="NCBIfam" id="TIGR00663">
    <property type="entry name" value="dnan"/>
    <property type="match status" value="1"/>
</dbReference>
<keyword evidence="5 9" id="KW-0548">Nucleotidyltransferase</keyword>
<evidence type="ECO:0000256" key="4">
    <source>
        <dbReference type="ARBA" id="ARBA00022679"/>
    </source>
</evidence>
<feature type="domain" description="DNA polymerase III beta sliding clamp C-terminal" evidence="12">
    <location>
        <begin position="255"/>
        <end position="362"/>
    </location>
</feature>
<evidence type="ECO:0000256" key="7">
    <source>
        <dbReference type="ARBA" id="ARBA00022932"/>
    </source>
</evidence>
<dbReference type="GO" id="GO:0008408">
    <property type="term" value="F:3'-5' exonuclease activity"/>
    <property type="evidence" value="ECO:0007669"/>
    <property type="project" value="InterPro"/>
</dbReference>
<dbReference type="GO" id="GO:0005737">
    <property type="term" value="C:cytoplasm"/>
    <property type="evidence" value="ECO:0007669"/>
    <property type="project" value="UniProtKB-SubCell"/>
</dbReference>
<organism evidence="13 16">
    <name type="scientific">Eiseniibacteriota bacterium</name>
    <dbReference type="NCBI Taxonomy" id="2212470"/>
    <lineage>
        <taxon>Bacteria</taxon>
        <taxon>Candidatus Eiseniibacteriota</taxon>
    </lineage>
</organism>
<evidence type="ECO:0000256" key="3">
    <source>
        <dbReference type="ARBA" id="ARBA00022490"/>
    </source>
</evidence>
<evidence type="ECO:0000313" key="16">
    <source>
        <dbReference type="Proteomes" id="UP000319829"/>
    </source>
</evidence>
<dbReference type="Proteomes" id="UP000317366">
    <property type="component" value="Unassembled WGS sequence"/>
</dbReference>
<evidence type="ECO:0000259" key="10">
    <source>
        <dbReference type="Pfam" id="PF00712"/>
    </source>
</evidence>
<evidence type="ECO:0000259" key="11">
    <source>
        <dbReference type="Pfam" id="PF02767"/>
    </source>
</evidence>
<feature type="domain" description="DNA polymerase III beta sliding clamp N-terminal" evidence="10">
    <location>
        <begin position="9"/>
        <end position="126"/>
    </location>
</feature>
<dbReference type="Pfam" id="PF02767">
    <property type="entry name" value="DNA_pol3_beta_2"/>
    <property type="match status" value="1"/>
</dbReference>
<feature type="domain" description="DNA polymerase III beta sliding clamp central" evidence="11">
    <location>
        <begin position="136"/>
        <end position="252"/>
    </location>
</feature>